<dbReference type="GO" id="GO:0000155">
    <property type="term" value="F:phosphorelay sensor kinase activity"/>
    <property type="evidence" value="ECO:0007669"/>
    <property type="project" value="TreeGrafter"/>
</dbReference>
<dbReference type="InterPro" id="IPR001789">
    <property type="entry name" value="Sig_transdc_resp-reg_receiver"/>
</dbReference>
<keyword evidence="4" id="KW-0418">Kinase</keyword>
<evidence type="ECO:0000256" key="1">
    <source>
        <dbReference type="ARBA" id="ARBA00000085"/>
    </source>
</evidence>
<organism evidence="7">
    <name type="scientific">marine sediment metagenome</name>
    <dbReference type="NCBI Taxonomy" id="412755"/>
    <lineage>
        <taxon>unclassified sequences</taxon>
        <taxon>metagenomes</taxon>
        <taxon>ecological metagenomes</taxon>
    </lineage>
</organism>
<dbReference type="SUPFAM" id="SSF52172">
    <property type="entry name" value="CheY-like"/>
    <property type="match status" value="1"/>
</dbReference>
<proteinExistence type="predicted"/>
<evidence type="ECO:0000259" key="6">
    <source>
        <dbReference type="PROSITE" id="PS50110"/>
    </source>
</evidence>
<protein>
    <recommendedName>
        <fullName evidence="2">histidine kinase</fullName>
        <ecNumber evidence="2">2.7.13.3</ecNumber>
    </recommendedName>
</protein>
<dbReference type="EMBL" id="BARS01030875">
    <property type="protein sequence ID" value="GAG26543.1"/>
    <property type="molecule type" value="Genomic_DNA"/>
</dbReference>
<comment type="caution">
    <text evidence="7">The sequence shown here is derived from an EMBL/GenBank/DDBJ whole genome shotgun (WGS) entry which is preliminary data.</text>
</comment>
<sequence length="262" mass="29020">IKNDVKLIHDGAQRVAGVVKRLLTFARQQKPQRDYVSINELIETTLAFRSYELETNNTKVTTYFAPELPATIADGAQLQQVFLNLIVNAETEMKLAHGKGKLSVRTEAIDNTIRISFKDNGPGIAKENMARLFDPFFTTREVGQGTGLGLSVCHGIVTEHNGQIYVDSKRGKGATFIVELPIVTRPRQLGLAESEVEESQKAAKAKILVIDDEPIIRDFLSRVLTDEGHEVETVDNADDALQKVGTERYSLILLDIKMPGMS</sequence>
<feature type="non-terminal residue" evidence="7">
    <location>
        <position position="1"/>
    </location>
</feature>
<evidence type="ECO:0000259" key="5">
    <source>
        <dbReference type="PROSITE" id="PS50109"/>
    </source>
</evidence>
<dbReference type="Gene3D" id="3.40.50.2300">
    <property type="match status" value="1"/>
</dbReference>
<dbReference type="Gene3D" id="3.30.565.10">
    <property type="entry name" value="Histidine kinase-like ATPase, C-terminal domain"/>
    <property type="match status" value="1"/>
</dbReference>
<gene>
    <name evidence="7" type="ORF">S01H1_48100</name>
</gene>
<dbReference type="PROSITE" id="PS50110">
    <property type="entry name" value="RESPONSE_REGULATORY"/>
    <property type="match status" value="1"/>
</dbReference>
<evidence type="ECO:0000256" key="4">
    <source>
        <dbReference type="ARBA" id="ARBA00022777"/>
    </source>
</evidence>
<feature type="domain" description="Histidine kinase" evidence="5">
    <location>
        <begin position="1"/>
        <end position="184"/>
    </location>
</feature>
<dbReference type="Pfam" id="PF00072">
    <property type="entry name" value="Response_reg"/>
    <property type="match status" value="1"/>
</dbReference>
<dbReference type="SUPFAM" id="SSF55874">
    <property type="entry name" value="ATPase domain of HSP90 chaperone/DNA topoisomerase II/histidine kinase"/>
    <property type="match status" value="1"/>
</dbReference>
<accession>X0WPV9</accession>
<dbReference type="PROSITE" id="PS50109">
    <property type="entry name" value="HIS_KIN"/>
    <property type="match status" value="1"/>
</dbReference>
<dbReference type="Pfam" id="PF02518">
    <property type="entry name" value="HATPase_c"/>
    <property type="match status" value="1"/>
</dbReference>
<keyword evidence="3" id="KW-0808">Transferase</keyword>
<dbReference type="InterPro" id="IPR005467">
    <property type="entry name" value="His_kinase_dom"/>
</dbReference>
<dbReference type="SMART" id="SM00387">
    <property type="entry name" value="HATPase_c"/>
    <property type="match status" value="1"/>
</dbReference>
<evidence type="ECO:0000256" key="3">
    <source>
        <dbReference type="ARBA" id="ARBA00022679"/>
    </source>
</evidence>
<dbReference type="PANTHER" id="PTHR43047">
    <property type="entry name" value="TWO-COMPONENT HISTIDINE PROTEIN KINASE"/>
    <property type="match status" value="1"/>
</dbReference>
<dbReference type="PANTHER" id="PTHR43047:SF72">
    <property type="entry name" value="OSMOSENSING HISTIDINE PROTEIN KINASE SLN1"/>
    <property type="match status" value="1"/>
</dbReference>
<dbReference type="InterPro" id="IPR003594">
    <property type="entry name" value="HATPase_dom"/>
</dbReference>
<dbReference type="InterPro" id="IPR011006">
    <property type="entry name" value="CheY-like_superfamily"/>
</dbReference>
<name>X0WPV9_9ZZZZ</name>
<dbReference type="PRINTS" id="PR00344">
    <property type="entry name" value="BCTRLSENSOR"/>
</dbReference>
<feature type="domain" description="Response regulatory" evidence="6">
    <location>
        <begin position="206"/>
        <end position="262"/>
    </location>
</feature>
<dbReference type="AlphaFoldDB" id="X0WPV9"/>
<evidence type="ECO:0000256" key="2">
    <source>
        <dbReference type="ARBA" id="ARBA00012438"/>
    </source>
</evidence>
<dbReference type="InterPro" id="IPR004358">
    <property type="entry name" value="Sig_transdc_His_kin-like_C"/>
</dbReference>
<evidence type="ECO:0000313" key="7">
    <source>
        <dbReference type="EMBL" id="GAG26543.1"/>
    </source>
</evidence>
<feature type="non-terminal residue" evidence="7">
    <location>
        <position position="262"/>
    </location>
</feature>
<reference evidence="7" key="1">
    <citation type="journal article" date="2014" name="Front. Microbiol.">
        <title>High frequency of phylogenetically diverse reductive dehalogenase-homologous genes in deep subseafloor sedimentary metagenomes.</title>
        <authorList>
            <person name="Kawai M."/>
            <person name="Futagami T."/>
            <person name="Toyoda A."/>
            <person name="Takaki Y."/>
            <person name="Nishi S."/>
            <person name="Hori S."/>
            <person name="Arai W."/>
            <person name="Tsubouchi T."/>
            <person name="Morono Y."/>
            <person name="Uchiyama I."/>
            <person name="Ito T."/>
            <person name="Fujiyama A."/>
            <person name="Inagaki F."/>
            <person name="Takami H."/>
        </authorList>
    </citation>
    <scope>NUCLEOTIDE SEQUENCE</scope>
    <source>
        <strain evidence="7">Expedition CK06-06</strain>
    </source>
</reference>
<dbReference type="GO" id="GO:0009927">
    <property type="term" value="F:histidine phosphotransfer kinase activity"/>
    <property type="evidence" value="ECO:0007669"/>
    <property type="project" value="TreeGrafter"/>
</dbReference>
<dbReference type="GO" id="GO:0005886">
    <property type="term" value="C:plasma membrane"/>
    <property type="evidence" value="ECO:0007669"/>
    <property type="project" value="TreeGrafter"/>
</dbReference>
<dbReference type="InterPro" id="IPR036890">
    <property type="entry name" value="HATPase_C_sf"/>
</dbReference>
<comment type="catalytic activity">
    <reaction evidence="1">
        <text>ATP + protein L-histidine = ADP + protein N-phospho-L-histidine.</text>
        <dbReference type="EC" id="2.7.13.3"/>
    </reaction>
</comment>
<dbReference type="EC" id="2.7.13.3" evidence="2"/>